<dbReference type="SUPFAM" id="SSF81901">
    <property type="entry name" value="HCP-like"/>
    <property type="match status" value="1"/>
</dbReference>
<dbReference type="Gene3D" id="3.40.50.300">
    <property type="entry name" value="P-loop containing nucleotide triphosphate hydrolases"/>
    <property type="match status" value="2"/>
</dbReference>
<dbReference type="HOGENOM" id="CLU_336108_0_0_6"/>
<dbReference type="Gene3D" id="1.25.40.10">
    <property type="entry name" value="Tetratricopeptide repeat domain"/>
    <property type="match status" value="1"/>
</dbReference>
<dbReference type="EMBL" id="JH413810">
    <property type="protein sequence ID" value="EHL31741.1"/>
    <property type="molecule type" value="Genomic_DNA"/>
</dbReference>
<proteinExistence type="inferred from homology"/>
<evidence type="ECO:0000256" key="1">
    <source>
        <dbReference type="ARBA" id="ARBA00006914"/>
    </source>
</evidence>
<dbReference type="CDD" id="cd19481">
    <property type="entry name" value="RecA-like_protease"/>
    <property type="match status" value="1"/>
</dbReference>
<dbReference type="eggNOG" id="COG0465">
    <property type="taxonomic scope" value="Bacteria"/>
</dbReference>
<dbReference type="GO" id="GO:0005524">
    <property type="term" value="F:ATP binding"/>
    <property type="evidence" value="ECO:0007669"/>
    <property type="project" value="UniProtKB-KW"/>
</dbReference>
<evidence type="ECO:0000256" key="3">
    <source>
        <dbReference type="ARBA" id="ARBA00022840"/>
    </source>
</evidence>
<reference evidence="5 6" key="1">
    <citation type="journal article" date="2011" name="BMC Genomics">
        <title>Insight into cross-talk between intra-amoebal pathogens.</title>
        <authorList>
            <person name="Gimenez G."/>
            <person name="Bertelli C."/>
            <person name="Moliner C."/>
            <person name="Robert C."/>
            <person name="Raoult D."/>
            <person name="Fournier P.E."/>
            <person name="Greub G."/>
        </authorList>
    </citation>
    <scope>NUCLEOTIDE SEQUENCE [LARGE SCALE GENOMIC DNA]</scope>
    <source>
        <strain evidence="5 6">LLAP12</strain>
    </source>
</reference>
<dbReference type="AlphaFoldDB" id="G9ELW0"/>
<keyword evidence="2" id="KW-0547">Nucleotide-binding</keyword>
<evidence type="ECO:0000256" key="2">
    <source>
        <dbReference type="ARBA" id="ARBA00022741"/>
    </source>
</evidence>
<dbReference type="Gene3D" id="1.10.8.60">
    <property type="match status" value="1"/>
</dbReference>
<dbReference type="SUPFAM" id="SSF52540">
    <property type="entry name" value="P-loop containing nucleoside triphosphate hydrolases"/>
    <property type="match status" value="2"/>
</dbReference>
<dbReference type="Pfam" id="PF08238">
    <property type="entry name" value="Sel1"/>
    <property type="match status" value="2"/>
</dbReference>
<dbReference type="InParanoid" id="G9ELW0"/>
<name>G9ELW0_9GAMM</name>
<dbReference type="eggNOG" id="COG0464">
    <property type="taxonomic scope" value="Bacteria"/>
</dbReference>
<evidence type="ECO:0000313" key="5">
    <source>
        <dbReference type="EMBL" id="EHL31741.1"/>
    </source>
</evidence>
<feature type="domain" description="AAA+ ATPase" evidence="4">
    <location>
        <begin position="458"/>
        <end position="595"/>
    </location>
</feature>
<accession>G9ELW0</accession>
<evidence type="ECO:0000313" key="6">
    <source>
        <dbReference type="Proteomes" id="UP000002770"/>
    </source>
</evidence>
<keyword evidence="6" id="KW-1185">Reference proteome</keyword>
<dbReference type="InterPro" id="IPR003959">
    <property type="entry name" value="ATPase_AAA_core"/>
</dbReference>
<feature type="domain" description="AAA+ ATPase" evidence="4">
    <location>
        <begin position="722"/>
        <end position="840"/>
    </location>
</feature>
<dbReference type="InterPro" id="IPR027417">
    <property type="entry name" value="P-loop_NTPase"/>
</dbReference>
<dbReference type="InterPro" id="IPR011990">
    <property type="entry name" value="TPR-like_helical_dom_sf"/>
</dbReference>
<comment type="similarity">
    <text evidence="1">Belongs to the AAA ATPase family.</text>
</comment>
<dbReference type="RefSeq" id="WP_006870157.1">
    <property type="nucleotide sequence ID" value="NZ_JH413810.1"/>
</dbReference>
<dbReference type="InterPro" id="IPR006597">
    <property type="entry name" value="Sel1-like"/>
</dbReference>
<dbReference type="OrthoDB" id="5651434at2"/>
<dbReference type="GO" id="GO:0016887">
    <property type="term" value="F:ATP hydrolysis activity"/>
    <property type="evidence" value="ECO:0007669"/>
    <property type="project" value="InterPro"/>
</dbReference>
<organism evidence="5 6">
    <name type="scientific">Legionella drancourtii LLAP12</name>
    <dbReference type="NCBI Taxonomy" id="658187"/>
    <lineage>
        <taxon>Bacteria</taxon>
        <taxon>Pseudomonadati</taxon>
        <taxon>Pseudomonadota</taxon>
        <taxon>Gammaproteobacteria</taxon>
        <taxon>Legionellales</taxon>
        <taxon>Legionellaceae</taxon>
        <taxon>Legionella</taxon>
    </lineage>
</organism>
<dbReference type="SMART" id="SM00671">
    <property type="entry name" value="SEL1"/>
    <property type="match status" value="2"/>
</dbReference>
<protein>
    <recommendedName>
        <fullName evidence="4">AAA+ ATPase domain-containing protein</fullName>
    </recommendedName>
</protein>
<dbReference type="Proteomes" id="UP000002770">
    <property type="component" value="Unassembled WGS sequence"/>
</dbReference>
<dbReference type="PANTHER" id="PTHR23073">
    <property type="entry name" value="26S PROTEASOME REGULATORY SUBUNIT"/>
    <property type="match status" value="1"/>
</dbReference>
<gene>
    <name evidence="5" type="ORF">LDG_6220</name>
</gene>
<dbReference type="SMART" id="SM00382">
    <property type="entry name" value="AAA"/>
    <property type="match status" value="2"/>
</dbReference>
<keyword evidence="3" id="KW-0067">ATP-binding</keyword>
<evidence type="ECO:0000259" key="4">
    <source>
        <dbReference type="SMART" id="SM00382"/>
    </source>
</evidence>
<dbReference type="InterPro" id="IPR050221">
    <property type="entry name" value="26S_Proteasome_ATPase"/>
</dbReference>
<dbReference type="InterPro" id="IPR003593">
    <property type="entry name" value="AAA+_ATPase"/>
</dbReference>
<sequence>MQRKIEELQLEVLLDAINNYLMWRNNQSADDRGYSTHLFTWLHHYTAFGEERAKNLKQELSSNLTKAPIEIIQEHLKTNTETDDYSLSTYILENILKNKELFSITTELTSVHTQSSRLTLRQLIIDQDISSSEYTYLVAKLYERYKLPQAQKLYEKAASLGSYDAKKKLFVVENKSLTKAEQWNKLGDKYYNATKDYINAKICYEQCITLDSNYKNSLYMLGVIHEHGQGGVDKNKVTAQAFYQRAIQTGDERAVDRLHLSTIDNFLAKEKEWNKLGEDYFFGKNGKTKDYWHAKWCYERVLAFNPTHADAVENLKILSEHTHSLVTINTQEYYEKAMLNSDIKKQQLILEKIIVSDELAGMKFTKGRCWLHLLTDLPHSPLLNIQVLHDAIKKIVQVDTNSPYTRDNQGKTPFFQLNVNDPYKILSILRPFDFIGTSEKEAEVGSFLKSIKTNPHLEQHLLLVAGPPGVGKTEITKTIVNKEGFKVIEYAVDAEEDKHINQHGYRISKLFAAVAQMKEPICLFIDEIDTLLPTNKDTSTDIQSLKETVTTKFQTEIDKLKGKKIVLVGTTNYLERIKPAIRSRAGTAVFFDLPDSTNRQLIIQDLLRIAVLEPDSTIIQKIVEATSGWSPRQLKNYIEKVNNKQQPNTPLSNELFENCFEAVRKELERPKKGHAKMIAPRLTTLGATPRAMPLSDELLESSDHICTFIENSEALIKINPGYNVHTLLFGPPGGGKTEFARLIVEKTNCPCFVVNPKNSLTEFAGVFSQAKSCEKAIIFIDEVDSFASAPAAAELLQTEMDGFDKPKNPLVIIAATNHLERIALPVLSRFGNKMEVLLPAEKQRSEFF</sequence>
<dbReference type="Pfam" id="PF00004">
    <property type="entry name" value="AAA"/>
    <property type="match status" value="2"/>
</dbReference>
<dbReference type="STRING" id="658187.LDG_6220"/>